<dbReference type="EMBL" id="MT631613">
    <property type="protein sequence ID" value="QNO55380.1"/>
    <property type="molecule type" value="Genomic_DNA"/>
</dbReference>
<dbReference type="AlphaFoldDB" id="A0A7G9Z546"/>
<accession>A0A7G9Z546</accession>
<dbReference type="Pfam" id="PF26161">
    <property type="entry name" value="DUF8044"/>
    <property type="match status" value="1"/>
</dbReference>
<sequence>MDVDDAIILIISFWAIVSFSLIKSIEIYLTLLLIGLLVIMEVAGSFINPEIRKGLKPAIFFILFAFLIIIARKVMEVVS</sequence>
<evidence type="ECO:0000313" key="2">
    <source>
        <dbReference type="EMBL" id="QNO55380.1"/>
    </source>
</evidence>
<name>A0A7G9Z546_9EURY</name>
<keyword evidence="1" id="KW-0812">Transmembrane</keyword>
<keyword evidence="1" id="KW-0472">Membrane</keyword>
<feature type="transmembrane region" description="Helical" evidence="1">
    <location>
        <begin position="54"/>
        <end position="71"/>
    </location>
</feature>
<feature type="transmembrane region" description="Helical" evidence="1">
    <location>
        <begin position="6"/>
        <end position="22"/>
    </location>
</feature>
<evidence type="ECO:0000256" key="1">
    <source>
        <dbReference type="SAM" id="Phobius"/>
    </source>
</evidence>
<reference evidence="2" key="1">
    <citation type="submission" date="2020-06" db="EMBL/GenBank/DDBJ databases">
        <title>Unique genomic features of the anaerobic methanotrophic archaea.</title>
        <authorList>
            <person name="Chadwick G.L."/>
            <person name="Skennerton C.T."/>
            <person name="Laso-Perez R."/>
            <person name="Leu A.O."/>
            <person name="Speth D.R."/>
            <person name="Yu H."/>
            <person name="Morgan-Lang C."/>
            <person name="Hatzenpichler R."/>
            <person name="Goudeau D."/>
            <person name="Malmstrom R."/>
            <person name="Brazelton W.J."/>
            <person name="Woyke T."/>
            <person name="Hallam S.J."/>
            <person name="Tyson G.W."/>
            <person name="Wegener G."/>
            <person name="Boetius A."/>
            <person name="Orphan V."/>
        </authorList>
    </citation>
    <scope>NUCLEOTIDE SEQUENCE</scope>
</reference>
<protein>
    <submittedName>
        <fullName evidence="2">Uncharacterized protein</fullName>
    </submittedName>
</protein>
<keyword evidence="1" id="KW-1133">Transmembrane helix</keyword>
<organism evidence="2">
    <name type="scientific">Candidatus Methanophaga sp. ANME-1 ERB7</name>
    <dbReference type="NCBI Taxonomy" id="2759913"/>
    <lineage>
        <taxon>Archaea</taxon>
        <taxon>Methanobacteriati</taxon>
        <taxon>Methanobacteriota</taxon>
        <taxon>Stenosarchaea group</taxon>
        <taxon>Methanomicrobia</taxon>
        <taxon>Candidatus Methanophagales</taxon>
        <taxon>Candidatus Methanophagaceae</taxon>
        <taxon>Candidatus Methanophaga</taxon>
    </lineage>
</organism>
<proteinExistence type="predicted"/>
<feature type="transmembrane region" description="Helical" evidence="1">
    <location>
        <begin position="29"/>
        <end position="48"/>
    </location>
</feature>
<dbReference type="InterPro" id="IPR058357">
    <property type="entry name" value="DUF8044"/>
</dbReference>
<gene>
    <name evidence="2" type="ORF">BNGNOALE_00006</name>
</gene>